<accession>A0A7G8T8B2</accession>
<dbReference type="AlphaFoldDB" id="A0A7G8T8B2"/>
<reference evidence="1 2" key="1">
    <citation type="submission" date="2020-08" db="EMBL/GenBank/DDBJ databases">
        <title>The isolate Caproiciproducens sp. 7D4C2 produces n-caproate at mildly acidic conditions from hexoses: genome and rBOX comparison with related strains and chain-elongating bacteria.</title>
        <authorList>
            <person name="Esquivel-Elizondo S."/>
            <person name="Bagci C."/>
            <person name="Temovska M."/>
            <person name="Jeon B.S."/>
            <person name="Bessarab I."/>
            <person name="Williams R.B.H."/>
            <person name="Huson D.H."/>
            <person name="Angenent L.T."/>
        </authorList>
    </citation>
    <scope>NUCLEOTIDE SEQUENCE [LARGE SCALE GENOMIC DNA]</scope>
    <source>
        <strain evidence="1 2">7D4C2</strain>
    </source>
</reference>
<dbReference type="EMBL" id="CP060286">
    <property type="protein sequence ID" value="QNK39853.1"/>
    <property type="molecule type" value="Genomic_DNA"/>
</dbReference>
<evidence type="ECO:0000313" key="1">
    <source>
        <dbReference type="EMBL" id="QNK39853.1"/>
    </source>
</evidence>
<dbReference type="Pfam" id="PF07275">
    <property type="entry name" value="ArdA"/>
    <property type="match status" value="1"/>
</dbReference>
<dbReference type="RefSeq" id="WP_187034859.1">
    <property type="nucleotide sequence ID" value="NZ_CP060286.1"/>
</dbReference>
<dbReference type="InterPro" id="IPR009899">
    <property type="entry name" value="ArdA"/>
</dbReference>
<dbReference type="KEGG" id="cfem:HCR03_14190"/>
<protein>
    <submittedName>
        <fullName evidence="1">Antirestriction protein ArdA</fullName>
    </submittedName>
</protein>
<dbReference type="InterPro" id="IPR041893">
    <property type="entry name" value="ArdA_dom3"/>
</dbReference>
<gene>
    <name evidence="1" type="ORF">HCR03_14190</name>
</gene>
<sequence length="388" mass="43526">MVYATLSNSNRPGSPAVTVGFPITENVYADLESIGIGSATERDCYAASVGGDVPILKRLEKTAVNVDELDYLVKRLDSFDRRELAQFQGVAVSRGYFDMTDLINLTFCCQSATVVQNFSDLASIGRAHYLDIHGGATAEELQSVDARKLALSLLLNEDGKVTPYGVVYDNGMQLEQLYDGQYYPDYLYSGNTVLTVAMTDRRFSEDATPITWLHFPINDWQIERSVIRTGISVPEDMRLRYSDSELPKELTALLGGENLHDVNDLCAVFVELDQGYRQKLGAVLQMVQPDDLVQARNLLKQLDLFDFIPKVSTPAEYGRYMIAESGRFEYDENLDEFYDYQKYGKQRMSQEQGQYVGGGYVSYHGFISIEEVLAGSETERMEQTLGGM</sequence>
<dbReference type="Proteomes" id="UP000515909">
    <property type="component" value="Chromosome"/>
</dbReference>
<proteinExistence type="predicted"/>
<organism evidence="1 2">
    <name type="scientific">Caproicibacter fermentans</name>
    <dbReference type="NCBI Taxonomy" id="2576756"/>
    <lineage>
        <taxon>Bacteria</taxon>
        <taxon>Bacillati</taxon>
        <taxon>Bacillota</taxon>
        <taxon>Clostridia</taxon>
        <taxon>Eubacteriales</taxon>
        <taxon>Acutalibacteraceae</taxon>
        <taxon>Caproicibacter</taxon>
    </lineage>
</organism>
<dbReference type="Gene3D" id="1.10.10.1190">
    <property type="entry name" value="Antirestriction protein ArdA, domain 3"/>
    <property type="match status" value="1"/>
</dbReference>
<evidence type="ECO:0000313" key="2">
    <source>
        <dbReference type="Proteomes" id="UP000515909"/>
    </source>
</evidence>
<name>A0A7G8T8B2_9FIRM</name>